<evidence type="ECO:0000259" key="7">
    <source>
        <dbReference type="PROSITE" id="PS50103"/>
    </source>
</evidence>
<keyword evidence="1 5" id="KW-0479">Metal-binding</keyword>
<name>A0A433QCB9_9FUNG</name>
<dbReference type="EMBL" id="RBNJ01008363">
    <property type="protein sequence ID" value="RUS27450.1"/>
    <property type="molecule type" value="Genomic_DNA"/>
</dbReference>
<accession>A0A433QCB9</accession>
<feature type="zinc finger region" description="C3H1-type" evidence="5">
    <location>
        <begin position="22"/>
        <end position="50"/>
    </location>
</feature>
<dbReference type="GO" id="GO:0003729">
    <property type="term" value="F:mRNA binding"/>
    <property type="evidence" value="ECO:0007669"/>
    <property type="project" value="InterPro"/>
</dbReference>
<dbReference type="FunFam" id="4.10.1000.10:FF:000018">
    <property type="entry name" value="Zinc finger protein"/>
    <property type="match status" value="1"/>
</dbReference>
<dbReference type="PANTHER" id="PTHR12547:SF18">
    <property type="entry name" value="PROTEIN TIS11"/>
    <property type="match status" value="1"/>
</dbReference>
<evidence type="ECO:0000256" key="5">
    <source>
        <dbReference type="PROSITE-ProRule" id="PRU00723"/>
    </source>
</evidence>
<keyword evidence="2" id="KW-0677">Repeat</keyword>
<feature type="domain" description="C3H1-type" evidence="7">
    <location>
        <begin position="22"/>
        <end position="50"/>
    </location>
</feature>
<evidence type="ECO:0000313" key="8">
    <source>
        <dbReference type="EMBL" id="RUS27450.1"/>
    </source>
</evidence>
<comment type="caution">
    <text evidence="8">The sequence shown here is derived from an EMBL/GenBank/DDBJ whole genome shotgun (WGS) entry which is preliminary data.</text>
</comment>
<evidence type="ECO:0000256" key="2">
    <source>
        <dbReference type="ARBA" id="ARBA00022737"/>
    </source>
</evidence>
<feature type="region of interest" description="Disordered" evidence="6">
    <location>
        <begin position="145"/>
        <end position="173"/>
    </location>
</feature>
<feature type="region of interest" description="Disordered" evidence="6">
    <location>
        <begin position="318"/>
        <end position="393"/>
    </location>
</feature>
<evidence type="ECO:0000256" key="3">
    <source>
        <dbReference type="ARBA" id="ARBA00022771"/>
    </source>
</evidence>
<dbReference type="GO" id="GO:0008270">
    <property type="term" value="F:zinc ion binding"/>
    <property type="evidence" value="ECO:0007669"/>
    <property type="project" value="UniProtKB-KW"/>
</dbReference>
<feature type="compositionally biased region" description="Basic and acidic residues" evidence="6">
    <location>
        <begin position="369"/>
        <end position="386"/>
    </location>
</feature>
<protein>
    <recommendedName>
        <fullName evidence="7">C3H1-type domain-containing protein</fullName>
    </recommendedName>
</protein>
<dbReference type="InterPro" id="IPR045877">
    <property type="entry name" value="ZFP36-like"/>
</dbReference>
<dbReference type="InterPro" id="IPR036855">
    <property type="entry name" value="Znf_CCCH_sf"/>
</dbReference>
<gene>
    <name evidence="8" type="ORF">BC938DRAFT_483228</name>
</gene>
<dbReference type="AlphaFoldDB" id="A0A433QCB9"/>
<feature type="region of interest" description="Disordered" evidence="6">
    <location>
        <begin position="67"/>
        <end position="91"/>
    </location>
</feature>
<keyword evidence="4 5" id="KW-0862">Zinc</keyword>
<evidence type="ECO:0000313" key="9">
    <source>
        <dbReference type="Proteomes" id="UP000274822"/>
    </source>
</evidence>
<dbReference type="SMART" id="SM00356">
    <property type="entry name" value="ZnF_C3H1"/>
    <property type="match status" value="1"/>
</dbReference>
<proteinExistence type="predicted"/>
<evidence type="ECO:0000256" key="4">
    <source>
        <dbReference type="ARBA" id="ARBA00022833"/>
    </source>
</evidence>
<dbReference type="PANTHER" id="PTHR12547">
    <property type="entry name" value="CCCH ZINC FINGER/TIS11-RELATED"/>
    <property type="match status" value="1"/>
</dbReference>
<dbReference type="InterPro" id="IPR000571">
    <property type="entry name" value="Znf_CCCH"/>
</dbReference>
<reference evidence="8 9" key="1">
    <citation type="journal article" date="2018" name="New Phytol.">
        <title>Phylogenomics of Endogonaceae and evolution of mycorrhizas within Mucoromycota.</title>
        <authorList>
            <person name="Chang Y."/>
            <person name="Desiro A."/>
            <person name="Na H."/>
            <person name="Sandor L."/>
            <person name="Lipzen A."/>
            <person name="Clum A."/>
            <person name="Barry K."/>
            <person name="Grigoriev I.V."/>
            <person name="Martin F.M."/>
            <person name="Stajich J.E."/>
            <person name="Smith M.E."/>
            <person name="Bonito G."/>
            <person name="Spatafora J.W."/>
        </authorList>
    </citation>
    <scope>NUCLEOTIDE SEQUENCE [LARGE SCALE GENOMIC DNA]</scope>
    <source>
        <strain evidence="8 9">AD002</strain>
    </source>
</reference>
<dbReference type="SUPFAM" id="SSF90229">
    <property type="entry name" value="CCCH zinc finger"/>
    <property type="match status" value="1"/>
</dbReference>
<dbReference type="Pfam" id="PF00642">
    <property type="entry name" value="zf-CCCH"/>
    <property type="match status" value="1"/>
</dbReference>
<keyword evidence="3 5" id="KW-0863">Zinc-finger</keyword>
<sequence length="393" mass="42477">YGRKCQYAHGETELRPVYRHKKYKTQICRTFWETGTCPYGVRCTFIHRDDSKANKNIIFVEDLAKEREKNERAARPNARSDAESSRDASCDRSMIDPFELADASFTTAGSTEDMLAPSASSTHHVVSTVSSSSWCMESPVSPLQADHSMHHHGPLTPPRLQGPSLAHVVSPTPASAAEEQDAFLAMLSEALNAPTAPVPDYTVPTNYPVSVSTLAAATGLDHHTIADLYFAGQLDKHLAGLVTSDANAGSGVNITTSALFESLTNNTTPVARRATIVGDPDQAQAQVQAQAQIQAQAQSRLLLTEDILNNLAEPIIPSPRGAGAPTHARRASEIATAEAQREAAGHRRRTRSLNEGSLLFGGQAQQQQSKREDHVSKKSVAAEKRLPVFKNIG</sequence>
<dbReference type="Gene3D" id="4.10.1000.10">
    <property type="entry name" value="Zinc finger, CCCH-type"/>
    <property type="match status" value="1"/>
</dbReference>
<evidence type="ECO:0000256" key="6">
    <source>
        <dbReference type="SAM" id="MobiDB-lite"/>
    </source>
</evidence>
<organism evidence="8 9">
    <name type="scientific">Jimgerdemannia flammicorona</name>
    <dbReference type="NCBI Taxonomy" id="994334"/>
    <lineage>
        <taxon>Eukaryota</taxon>
        <taxon>Fungi</taxon>
        <taxon>Fungi incertae sedis</taxon>
        <taxon>Mucoromycota</taxon>
        <taxon>Mucoromycotina</taxon>
        <taxon>Endogonomycetes</taxon>
        <taxon>Endogonales</taxon>
        <taxon>Endogonaceae</taxon>
        <taxon>Jimgerdemannia</taxon>
    </lineage>
</organism>
<dbReference type="PROSITE" id="PS50103">
    <property type="entry name" value="ZF_C3H1"/>
    <property type="match status" value="1"/>
</dbReference>
<dbReference type="Proteomes" id="UP000274822">
    <property type="component" value="Unassembled WGS sequence"/>
</dbReference>
<evidence type="ECO:0000256" key="1">
    <source>
        <dbReference type="ARBA" id="ARBA00022723"/>
    </source>
</evidence>
<keyword evidence="9" id="KW-1185">Reference proteome</keyword>
<feature type="non-terminal residue" evidence="8">
    <location>
        <position position="1"/>
    </location>
</feature>